<evidence type="ECO:0000256" key="2">
    <source>
        <dbReference type="SAM" id="MobiDB-lite"/>
    </source>
</evidence>
<dbReference type="HAMAP" id="MF_02066">
    <property type="entry name" value="CpoB"/>
    <property type="match status" value="1"/>
</dbReference>
<name>A0AAE2ZQK7_9HYPH</name>
<dbReference type="GO" id="GO:0030288">
    <property type="term" value="C:outer membrane-bounded periplasmic space"/>
    <property type="evidence" value="ECO:0007669"/>
    <property type="project" value="UniProtKB-UniRule"/>
</dbReference>
<keyword evidence="1" id="KW-0732">Signal</keyword>
<dbReference type="GO" id="GO:0043093">
    <property type="term" value="P:FtsZ-dependent cytokinesis"/>
    <property type="evidence" value="ECO:0007669"/>
    <property type="project" value="UniProtKB-UniRule"/>
</dbReference>
<sequence length="301" mass="32937" precursor="true">MNIRIAAATALFLALIPAQSFSASPMTNFGSLYQATQGGVSGEESRPAAPVILAQAGDMSFRVGQLEEQIRALNGRIEELSFQLLEMQEQMRRMQEDNEYRFQELEGGGRRGDAAPARQDDTDVAAMDSVTGSSDQDRVEGTLGELTFDQDTLQGGELDSPTNTDQTQTAALPETGSEQLWNAAYGNILSGDYALAEQDFQRFIQDYPDSPKISDAYFWLGESQYAQGQYNVAARTLLTAHKQFPQSAKAPEMLLKLGMSLAALDNRDTACATYREVLLRYPKASDALKKKVAIEQGAMSC</sequence>
<dbReference type="Gene3D" id="1.25.40.10">
    <property type="entry name" value="Tetratricopeptide repeat domain"/>
    <property type="match status" value="1"/>
</dbReference>
<evidence type="ECO:0000313" key="3">
    <source>
        <dbReference type="EMBL" id="MBW8639085.1"/>
    </source>
</evidence>
<comment type="similarity">
    <text evidence="1">Belongs to the CpoB family.</text>
</comment>
<keyword evidence="4" id="KW-1185">Reference proteome</keyword>
<evidence type="ECO:0000256" key="1">
    <source>
        <dbReference type="HAMAP-Rule" id="MF_02066"/>
    </source>
</evidence>
<comment type="function">
    <text evidence="1">Mediates coordination of peptidoglycan synthesis and outer membrane constriction during cell division.</text>
</comment>
<feature type="signal peptide" evidence="1">
    <location>
        <begin position="1"/>
        <end position="22"/>
    </location>
</feature>
<dbReference type="Pfam" id="PF13174">
    <property type="entry name" value="TPR_6"/>
    <property type="match status" value="3"/>
</dbReference>
<keyword evidence="1" id="KW-0574">Periplasm</keyword>
<feature type="compositionally biased region" description="Polar residues" evidence="2">
    <location>
        <begin position="160"/>
        <end position="175"/>
    </location>
</feature>
<dbReference type="EMBL" id="JAICBX010000003">
    <property type="protein sequence ID" value="MBW8639085.1"/>
    <property type="molecule type" value="Genomic_DNA"/>
</dbReference>
<dbReference type="InterPro" id="IPR019734">
    <property type="entry name" value="TPR_rpt"/>
</dbReference>
<feature type="chain" id="PRO_5041752981" description="Cell division coordinator CpoB" evidence="1">
    <location>
        <begin position="23"/>
        <end position="301"/>
    </location>
</feature>
<dbReference type="SUPFAM" id="SSF48452">
    <property type="entry name" value="TPR-like"/>
    <property type="match status" value="1"/>
</dbReference>
<comment type="caution">
    <text evidence="3">The sequence shown here is derived from an EMBL/GenBank/DDBJ whole genome shotgun (WGS) entry which is preliminary data.</text>
</comment>
<dbReference type="AlphaFoldDB" id="A0AAE2ZQK7"/>
<reference evidence="3" key="1">
    <citation type="submission" date="2021-08" db="EMBL/GenBank/DDBJ databases">
        <title>Hoeflea bacterium WL0058 sp. nov., isolated from the sediment.</title>
        <authorList>
            <person name="Wang L."/>
            <person name="Zhang D."/>
        </authorList>
    </citation>
    <scope>NUCLEOTIDE SEQUENCE</scope>
    <source>
        <strain evidence="3">WL0058</strain>
    </source>
</reference>
<evidence type="ECO:0000313" key="4">
    <source>
        <dbReference type="Proteomes" id="UP001196509"/>
    </source>
</evidence>
<dbReference type="Proteomes" id="UP001196509">
    <property type="component" value="Unassembled WGS sequence"/>
</dbReference>
<keyword evidence="1" id="KW-0175">Coiled coil</keyword>
<dbReference type="InterPro" id="IPR011990">
    <property type="entry name" value="TPR-like_helical_dom_sf"/>
</dbReference>
<protein>
    <recommendedName>
        <fullName evidence="1">Cell division coordinator CpoB</fullName>
    </recommendedName>
</protein>
<comment type="subcellular location">
    <subcellularLocation>
        <location evidence="1">Periplasm</location>
    </subcellularLocation>
</comment>
<keyword evidence="1" id="KW-0132">Cell division</keyword>
<organism evidence="3 4">
    <name type="scientific">Flavimaribacter sediminis</name>
    <dbReference type="NCBI Taxonomy" id="2865987"/>
    <lineage>
        <taxon>Bacteria</taxon>
        <taxon>Pseudomonadati</taxon>
        <taxon>Pseudomonadota</taxon>
        <taxon>Alphaproteobacteria</taxon>
        <taxon>Hyphomicrobiales</taxon>
        <taxon>Rhizobiaceae</taxon>
        <taxon>Flavimaribacter</taxon>
    </lineage>
</organism>
<feature type="compositionally biased region" description="Basic and acidic residues" evidence="2">
    <location>
        <begin position="106"/>
        <end position="121"/>
    </location>
</feature>
<dbReference type="NCBIfam" id="TIGR02795">
    <property type="entry name" value="tol_pal_ybgF"/>
    <property type="match status" value="1"/>
</dbReference>
<accession>A0AAE2ZQK7</accession>
<feature type="coiled-coil region" evidence="1">
    <location>
        <begin position="63"/>
        <end position="97"/>
    </location>
</feature>
<dbReference type="RefSeq" id="WP_220229794.1">
    <property type="nucleotide sequence ID" value="NZ_JAICBX010000003.1"/>
</dbReference>
<dbReference type="InterPro" id="IPR014162">
    <property type="entry name" value="CpoB_C"/>
</dbReference>
<dbReference type="InterPro" id="IPR034706">
    <property type="entry name" value="CpoB"/>
</dbReference>
<gene>
    <name evidence="3" type="primary">ybgF</name>
    <name evidence="1" type="synonym">cpoB</name>
    <name evidence="3" type="ORF">K1W69_17950</name>
</gene>
<keyword evidence="1" id="KW-0131">Cell cycle</keyword>
<proteinExistence type="inferred from homology"/>
<feature type="region of interest" description="Disordered" evidence="2">
    <location>
        <begin position="106"/>
        <end position="175"/>
    </location>
</feature>